<accession>A0ACB9VGV7</accession>
<dbReference type="EMBL" id="CM043027">
    <property type="protein sequence ID" value="KAI4588971.1"/>
    <property type="molecule type" value="Genomic_DNA"/>
</dbReference>
<evidence type="ECO:0000313" key="1">
    <source>
        <dbReference type="EMBL" id="KAI4588971.1"/>
    </source>
</evidence>
<proteinExistence type="predicted"/>
<dbReference type="Proteomes" id="UP001057279">
    <property type="component" value="Linkage Group LG02"/>
</dbReference>
<sequence length="340" mass="36742">MKAGTFEDIQETVFRRREFHNERGWECEPDPIFLSTGRRAKDEMRLLCKEDPKPSPIELSVPLPPSDSRSLIDRRLCYLSPSPNQQSSQNPRPDREWLLCLSQRLEGIPVANNKDASRSPPPARPRLVTPALRLPAQRPLLQAGRSARAPTSPPRPHAPAPEGRSQGVRLKGPGENLCRRAVLYEARSTLPPLPLPDSARLRAGPAEKPGTRAAAPGAGTWKDGGARGGRLKLLSLASRRPCSSTRARVLLTNGPGARRWNGRLRRRGRLLLGLTSRAAVVAAAAAAATSLSGTADTTQTQPDLSLILFSSLPYSLMAAGLALVAGDWKGKPGVCESSRS</sequence>
<comment type="caution">
    <text evidence="1">The sequence shown here is derived from an EMBL/GenBank/DDBJ whole genome shotgun (WGS) entry which is preliminary data.</text>
</comment>
<keyword evidence="2" id="KW-1185">Reference proteome</keyword>
<reference evidence="1" key="1">
    <citation type="submission" date="2022-03" db="EMBL/GenBank/DDBJ databases">
        <title>Genomic analyses of argali, domestic sheep and their hybrids provide insights into chromosomal evolution, heterosis and genetic basis of agronomic traits.</title>
        <authorList>
            <person name="Li M."/>
        </authorList>
    </citation>
    <scope>NUCLEOTIDE SEQUENCE</scope>
    <source>
        <strain evidence="1">F1 hybrid</strain>
    </source>
</reference>
<protein>
    <submittedName>
        <fullName evidence="1">Uncharacterized protein</fullName>
    </submittedName>
</protein>
<organism evidence="1 2">
    <name type="scientific">Ovis ammon polii x Ovis aries</name>
    <dbReference type="NCBI Taxonomy" id="2918886"/>
    <lineage>
        <taxon>Eukaryota</taxon>
        <taxon>Metazoa</taxon>
        <taxon>Chordata</taxon>
        <taxon>Craniata</taxon>
        <taxon>Vertebrata</taxon>
        <taxon>Euteleostomi</taxon>
        <taxon>Mammalia</taxon>
        <taxon>Eutheria</taxon>
        <taxon>Laurasiatheria</taxon>
        <taxon>Artiodactyla</taxon>
        <taxon>Ruminantia</taxon>
        <taxon>Pecora</taxon>
        <taxon>Bovidae</taxon>
        <taxon>Caprinae</taxon>
        <taxon>Ovis</taxon>
    </lineage>
</organism>
<gene>
    <name evidence="1" type="ORF">MJG53_003379</name>
</gene>
<evidence type="ECO:0000313" key="2">
    <source>
        <dbReference type="Proteomes" id="UP001057279"/>
    </source>
</evidence>
<name>A0ACB9VGV7_9CETA</name>